<feature type="domain" description="AMP-binding enzyme C-terminal" evidence="2">
    <location>
        <begin position="436"/>
        <end position="512"/>
    </location>
</feature>
<dbReference type="PROSITE" id="PS00455">
    <property type="entry name" value="AMP_BINDING"/>
    <property type="match status" value="1"/>
</dbReference>
<evidence type="ECO:0000313" key="5">
    <source>
        <dbReference type="Proteomes" id="UP000276615"/>
    </source>
</evidence>
<dbReference type="EMBL" id="RBPY01000108">
    <property type="protein sequence ID" value="RMO76864.1"/>
    <property type="molecule type" value="Genomic_DNA"/>
</dbReference>
<feature type="domain" description="AMP-dependent synthetase/ligase" evidence="1">
    <location>
        <begin position="33"/>
        <end position="385"/>
    </location>
</feature>
<dbReference type="InterPro" id="IPR045851">
    <property type="entry name" value="AMP-bd_C_sf"/>
</dbReference>
<dbReference type="InterPro" id="IPR020845">
    <property type="entry name" value="AMP-binding_CS"/>
</dbReference>
<name>A0A3M4S5K3_9PSED</name>
<organism evidence="4 5">
    <name type="scientific">Pseudomonas syringae pv. primulae</name>
    <dbReference type="NCBI Taxonomy" id="251707"/>
    <lineage>
        <taxon>Bacteria</taxon>
        <taxon>Pseudomonadati</taxon>
        <taxon>Pseudomonadota</taxon>
        <taxon>Gammaproteobacteria</taxon>
        <taxon>Pseudomonadales</taxon>
        <taxon>Pseudomonadaceae</taxon>
        <taxon>Pseudomonas</taxon>
    </lineage>
</organism>
<dbReference type="InterPro" id="IPR042099">
    <property type="entry name" value="ANL_N_sf"/>
</dbReference>
<dbReference type="Proteomes" id="UP000281350">
    <property type="component" value="Unassembled WGS sequence"/>
</dbReference>
<dbReference type="Pfam" id="PF13193">
    <property type="entry name" value="AMP-binding_C"/>
    <property type="match status" value="1"/>
</dbReference>
<dbReference type="PANTHER" id="PTHR43767:SF1">
    <property type="entry name" value="NONRIBOSOMAL PEPTIDE SYNTHASE PES1 (EUROFUNG)-RELATED"/>
    <property type="match status" value="1"/>
</dbReference>
<dbReference type="RefSeq" id="WP_122276653.1">
    <property type="nucleotide sequence ID" value="NZ_RBPY01000108.1"/>
</dbReference>
<dbReference type="InterPro" id="IPR025110">
    <property type="entry name" value="AMP-bd_C"/>
</dbReference>
<sequence length="538" mass="60899">MTLKKSSAADSVWLNCEKMRMPENVNDLIDYSVEQNAEKVLWTFIESQQVVTYREFHLRLSQFANYLDSIDVQQGTHVALMLGNTPEFFYFWLALARLGAVMVPVNTRYTPDELKFVLNDSDATHLITDSHGFELFNQVSKKIFNVNNERVIIIGSCTEGLSTQRKIDSFSSLMPASKVTGKDLLNIQYTSGTTGFPKGCMLTHEYWVKGAVIAVGLWPSQPKKILSDSPFFYIDPQWELLTAIYVGGELVAAPRPSLSRFMSYIRDYRIDYCSLWEALALRPASADDESETLLYSWTFGLNPAEHAEVERRFNLKAREMYAMTEIGCTLVMPWSADHMVGSGSCGIVAPCREVRLINPDDLQEVAAGEVGELCVRGEGLFRGYYNRDEANAEAFITDGWFRTGDLFRMDEEGYFYIVGRIKDMIRRSSENIAAREVEATIEQIDGIAAVAVVGVPDPLRIEEVKAYIVLHDANRSLEPQEVIEFCKLHLASFKLPRFIEFINEMPLTPSGKIAKKKLGEDKADLRVGSYDFEVGRWI</sequence>
<protein>
    <submittedName>
        <fullName evidence="4">AMP-dependent synthetase and ligase</fullName>
    </submittedName>
</protein>
<dbReference type="Pfam" id="PF00501">
    <property type="entry name" value="AMP-binding"/>
    <property type="match status" value="1"/>
</dbReference>
<evidence type="ECO:0000313" key="4">
    <source>
        <dbReference type="EMBL" id="RMR10217.1"/>
    </source>
</evidence>
<dbReference type="GO" id="GO:0016878">
    <property type="term" value="F:acid-thiol ligase activity"/>
    <property type="evidence" value="ECO:0007669"/>
    <property type="project" value="UniProtKB-ARBA"/>
</dbReference>
<dbReference type="InterPro" id="IPR000873">
    <property type="entry name" value="AMP-dep_synth/lig_dom"/>
</dbReference>
<dbReference type="AlphaFoldDB" id="A0A3M4S5K3"/>
<dbReference type="Gene3D" id="3.30.300.30">
    <property type="match status" value="1"/>
</dbReference>
<dbReference type="PANTHER" id="PTHR43767">
    <property type="entry name" value="LONG-CHAIN-FATTY-ACID--COA LIGASE"/>
    <property type="match status" value="1"/>
</dbReference>
<dbReference type="EMBL" id="RBRQ01000162">
    <property type="protein sequence ID" value="RMR10217.1"/>
    <property type="molecule type" value="Genomic_DNA"/>
</dbReference>
<dbReference type="SUPFAM" id="SSF56801">
    <property type="entry name" value="Acetyl-CoA synthetase-like"/>
    <property type="match status" value="1"/>
</dbReference>
<gene>
    <name evidence="4" type="ORF">ALP92_03819</name>
    <name evidence="3" type="ORF">ALQ36_01811</name>
</gene>
<evidence type="ECO:0000313" key="3">
    <source>
        <dbReference type="EMBL" id="RMO76864.1"/>
    </source>
</evidence>
<comment type="caution">
    <text evidence="4">The sequence shown here is derived from an EMBL/GenBank/DDBJ whole genome shotgun (WGS) entry which is preliminary data.</text>
</comment>
<dbReference type="Gene3D" id="3.40.50.12780">
    <property type="entry name" value="N-terminal domain of ligase-like"/>
    <property type="match status" value="1"/>
</dbReference>
<evidence type="ECO:0000259" key="2">
    <source>
        <dbReference type="Pfam" id="PF13193"/>
    </source>
</evidence>
<dbReference type="Proteomes" id="UP000276615">
    <property type="component" value="Unassembled WGS sequence"/>
</dbReference>
<keyword evidence="4" id="KW-0436">Ligase</keyword>
<dbReference type="InterPro" id="IPR050237">
    <property type="entry name" value="ATP-dep_AMP-bd_enzyme"/>
</dbReference>
<accession>A0A3M4S5K3</accession>
<proteinExistence type="predicted"/>
<reference evidence="5 6" key="1">
    <citation type="submission" date="2018-08" db="EMBL/GenBank/DDBJ databases">
        <title>Recombination of ecologically and evolutionarily significant loci maintains genetic cohesion in the Pseudomonas syringae species complex.</title>
        <authorList>
            <person name="Dillon M."/>
            <person name="Thakur S."/>
            <person name="Almeida R.N.D."/>
            <person name="Weir B.S."/>
            <person name="Guttman D.S."/>
        </authorList>
    </citation>
    <scope>NUCLEOTIDE SEQUENCE [LARGE SCALE GENOMIC DNA]</scope>
    <source>
        <strain evidence="3 6">ICMP 2732</strain>
        <strain evidence="4 5">ICMP 8670</strain>
    </source>
</reference>
<evidence type="ECO:0000259" key="1">
    <source>
        <dbReference type="Pfam" id="PF00501"/>
    </source>
</evidence>
<evidence type="ECO:0000313" key="6">
    <source>
        <dbReference type="Proteomes" id="UP000281350"/>
    </source>
</evidence>